<evidence type="ECO:0000313" key="2">
    <source>
        <dbReference type="EMBL" id="RKF81106.1"/>
    </source>
</evidence>
<sequence length="58" mass="7039">MRFPMWKFMFFLSQGLSIEFLESFRRTSLKITHNVHFREKNDEFVLNLICLSQSSLTH</sequence>
<feature type="chain" id="PRO_5019072773" evidence="1">
    <location>
        <begin position="18"/>
        <end position="58"/>
    </location>
</feature>
<protein>
    <submittedName>
        <fullName evidence="2">Uncharacterized protein</fullName>
    </submittedName>
</protein>
<proteinExistence type="predicted"/>
<reference evidence="2 3" key="1">
    <citation type="journal article" date="2018" name="BMC Genomics">
        <title>Comparative genome analyses reveal sequence features reflecting distinct modes of host-adaptation between dicot and monocot powdery mildew.</title>
        <authorList>
            <person name="Wu Y."/>
            <person name="Ma X."/>
            <person name="Pan Z."/>
            <person name="Kale S.D."/>
            <person name="Song Y."/>
            <person name="King H."/>
            <person name="Zhang Q."/>
            <person name="Presley C."/>
            <person name="Deng X."/>
            <person name="Wei C.I."/>
            <person name="Xiao S."/>
        </authorList>
    </citation>
    <scope>NUCLEOTIDE SEQUENCE [LARGE SCALE GENOMIC DNA]</scope>
    <source>
        <strain evidence="2">UCSC1</strain>
    </source>
</reference>
<name>A0A420J2S9_9PEZI</name>
<comment type="caution">
    <text evidence="2">The sequence shown here is derived from an EMBL/GenBank/DDBJ whole genome shotgun (WGS) entry which is preliminary data.</text>
</comment>
<dbReference type="AlphaFoldDB" id="A0A420J2S9"/>
<evidence type="ECO:0000313" key="3">
    <source>
        <dbReference type="Proteomes" id="UP000285405"/>
    </source>
</evidence>
<feature type="signal peptide" evidence="1">
    <location>
        <begin position="1"/>
        <end position="17"/>
    </location>
</feature>
<accession>A0A420J2S9</accession>
<keyword evidence="1" id="KW-0732">Signal</keyword>
<organism evidence="2 3">
    <name type="scientific">Golovinomyces cichoracearum</name>
    <dbReference type="NCBI Taxonomy" id="62708"/>
    <lineage>
        <taxon>Eukaryota</taxon>
        <taxon>Fungi</taxon>
        <taxon>Dikarya</taxon>
        <taxon>Ascomycota</taxon>
        <taxon>Pezizomycotina</taxon>
        <taxon>Leotiomycetes</taxon>
        <taxon>Erysiphales</taxon>
        <taxon>Erysiphaceae</taxon>
        <taxon>Golovinomyces</taxon>
    </lineage>
</organism>
<dbReference type="EMBL" id="MCBR01002972">
    <property type="protein sequence ID" value="RKF81106.1"/>
    <property type="molecule type" value="Genomic_DNA"/>
</dbReference>
<evidence type="ECO:0000256" key="1">
    <source>
        <dbReference type="SAM" id="SignalP"/>
    </source>
</evidence>
<gene>
    <name evidence="2" type="ORF">GcC1_c13610o44</name>
</gene>
<dbReference type="OrthoDB" id="77601at2759"/>
<dbReference type="Proteomes" id="UP000285405">
    <property type="component" value="Unassembled WGS sequence"/>
</dbReference>